<dbReference type="Gene3D" id="4.10.280.10">
    <property type="entry name" value="Helix-loop-helix DNA-binding domain"/>
    <property type="match status" value="1"/>
</dbReference>
<dbReference type="PANTHER" id="PTHR45844:SF18">
    <property type="entry name" value="TRANSCRIPTION FACTOR BHLH51"/>
    <property type="match status" value="1"/>
</dbReference>
<dbReference type="CDD" id="cd11455">
    <property type="entry name" value="bHLH_AtAIG1_like"/>
    <property type="match status" value="1"/>
</dbReference>
<reference evidence="7 8" key="1">
    <citation type="submission" date="2019-07" db="EMBL/GenBank/DDBJ databases">
        <title>De Novo Assembly of kiwifruit Actinidia rufa.</title>
        <authorList>
            <person name="Sugita-Konishi S."/>
            <person name="Sato K."/>
            <person name="Mori E."/>
            <person name="Abe Y."/>
            <person name="Kisaki G."/>
            <person name="Hamano K."/>
            <person name="Suezawa K."/>
            <person name="Otani M."/>
            <person name="Fukuda T."/>
            <person name="Manabe T."/>
            <person name="Gomi K."/>
            <person name="Tabuchi M."/>
            <person name="Akimitsu K."/>
            <person name="Kataoka I."/>
        </authorList>
    </citation>
    <scope>NUCLEOTIDE SEQUENCE [LARGE SCALE GENOMIC DNA]</scope>
    <source>
        <strain evidence="8">cv. Fuchu</strain>
    </source>
</reference>
<evidence type="ECO:0000256" key="2">
    <source>
        <dbReference type="ARBA" id="ARBA00023015"/>
    </source>
</evidence>
<dbReference type="SUPFAM" id="SSF47459">
    <property type="entry name" value="HLH, helix-loop-helix DNA-binding domain"/>
    <property type="match status" value="1"/>
</dbReference>
<sequence>MACKSDLGSKVLEPLRESDWGQKKSGIPEAPTNLLDDGKTVLPKDGLAFQFPGGVDLSTIIFFICFCEHCDDNLNQGPPELYETSGHKYNGEWPEEGTWDQCQAADLNTEYTLFQSRGYHPWSMPIEGVTEDRAASSSKSHSQAEKRRRDRINAQLATLRKLIPKSDKMDKAALLGSVVEHVKDLKRKALEASKAVTVPTEVDEVTIDYFYLDQDKKNIFIKASVCCDDRPELFSELTQALRGLNLTTVRADMASLGGRIKSILVMCAKDGKEGVCVNSVVQSLKGVLSRIASSSTASSYRMRSKRQRFFLPSH</sequence>
<evidence type="ECO:0000313" key="8">
    <source>
        <dbReference type="Proteomes" id="UP000585474"/>
    </source>
</evidence>
<dbReference type="InterPro" id="IPR011598">
    <property type="entry name" value="bHLH_dom"/>
</dbReference>
<evidence type="ECO:0000259" key="6">
    <source>
        <dbReference type="PROSITE" id="PS50888"/>
    </source>
</evidence>
<dbReference type="SMART" id="SM00353">
    <property type="entry name" value="HLH"/>
    <property type="match status" value="1"/>
</dbReference>
<organism evidence="7 8">
    <name type="scientific">Actinidia rufa</name>
    <dbReference type="NCBI Taxonomy" id="165716"/>
    <lineage>
        <taxon>Eukaryota</taxon>
        <taxon>Viridiplantae</taxon>
        <taxon>Streptophyta</taxon>
        <taxon>Embryophyta</taxon>
        <taxon>Tracheophyta</taxon>
        <taxon>Spermatophyta</taxon>
        <taxon>Magnoliopsida</taxon>
        <taxon>eudicotyledons</taxon>
        <taxon>Gunneridae</taxon>
        <taxon>Pentapetalae</taxon>
        <taxon>asterids</taxon>
        <taxon>Ericales</taxon>
        <taxon>Actinidiaceae</taxon>
        <taxon>Actinidia</taxon>
    </lineage>
</organism>
<dbReference type="EMBL" id="BJWL01000024">
    <property type="protein sequence ID" value="GFZ15019.1"/>
    <property type="molecule type" value="Genomic_DNA"/>
</dbReference>
<dbReference type="AlphaFoldDB" id="A0A7J0GW02"/>
<dbReference type="GO" id="GO:0003677">
    <property type="term" value="F:DNA binding"/>
    <property type="evidence" value="ECO:0007669"/>
    <property type="project" value="UniProtKB-KW"/>
</dbReference>
<dbReference type="GO" id="GO:0003700">
    <property type="term" value="F:DNA-binding transcription factor activity"/>
    <property type="evidence" value="ECO:0007669"/>
    <property type="project" value="InterPro"/>
</dbReference>
<comment type="caution">
    <text evidence="7">The sequence shown here is derived from an EMBL/GenBank/DDBJ whole genome shotgun (WGS) entry which is preliminary data.</text>
</comment>
<keyword evidence="2" id="KW-0805">Transcription regulation</keyword>
<dbReference type="Proteomes" id="UP000585474">
    <property type="component" value="Unassembled WGS sequence"/>
</dbReference>
<dbReference type="PROSITE" id="PS50888">
    <property type="entry name" value="BHLH"/>
    <property type="match status" value="1"/>
</dbReference>
<gene>
    <name evidence="7" type="ORF">Acr_24g0012090</name>
</gene>
<accession>A0A7J0GW02</accession>
<evidence type="ECO:0000256" key="5">
    <source>
        <dbReference type="ARBA" id="ARBA00023242"/>
    </source>
</evidence>
<keyword evidence="8" id="KW-1185">Reference proteome</keyword>
<dbReference type="CDD" id="cd04873">
    <property type="entry name" value="ACT_UUR-ACR-like"/>
    <property type="match status" value="1"/>
</dbReference>
<dbReference type="GO" id="GO:0046983">
    <property type="term" value="F:protein dimerization activity"/>
    <property type="evidence" value="ECO:0007669"/>
    <property type="project" value="InterPro"/>
</dbReference>
<dbReference type="GO" id="GO:0005634">
    <property type="term" value="C:nucleus"/>
    <property type="evidence" value="ECO:0007669"/>
    <property type="project" value="UniProtKB-SubCell"/>
</dbReference>
<evidence type="ECO:0000256" key="1">
    <source>
        <dbReference type="ARBA" id="ARBA00004123"/>
    </source>
</evidence>
<proteinExistence type="predicted"/>
<comment type="subcellular location">
    <subcellularLocation>
        <location evidence="1">Nucleus</location>
    </subcellularLocation>
</comment>
<dbReference type="OrthoDB" id="71302at2759"/>
<keyword evidence="3" id="KW-0238">DNA-binding</keyword>
<dbReference type="Pfam" id="PF00010">
    <property type="entry name" value="HLH"/>
    <property type="match status" value="1"/>
</dbReference>
<name>A0A7J0GW02_9ERIC</name>
<dbReference type="InterPro" id="IPR036638">
    <property type="entry name" value="HLH_DNA-bd_sf"/>
</dbReference>
<evidence type="ECO:0000256" key="4">
    <source>
        <dbReference type="ARBA" id="ARBA00023163"/>
    </source>
</evidence>
<feature type="domain" description="BHLH" evidence="6">
    <location>
        <begin position="136"/>
        <end position="185"/>
    </location>
</feature>
<keyword evidence="5" id="KW-0539">Nucleus</keyword>
<keyword evidence="4" id="KW-0804">Transcription</keyword>
<evidence type="ECO:0000256" key="3">
    <source>
        <dbReference type="ARBA" id="ARBA00023125"/>
    </source>
</evidence>
<dbReference type="PANTHER" id="PTHR45844">
    <property type="entry name" value="TRANSCRIPTION FACTOR BHLH30"/>
    <property type="match status" value="1"/>
</dbReference>
<protein>
    <recommendedName>
        <fullName evidence="6">BHLH domain-containing protein</fullName>
    </recommendedName>
</protein>
<dbReference type="InterPro" id="IPR045847">
    <property type="entry name" value="AIG1-like"/>
</dbReference>
<evidence type="ECO:0000313" key="7">
    <source>
        <dbReference type="EMBL" id="GFZ15019.1"/>
    </source>
</evidence>